<dbReference type="GO" id="GO:0016758">
    <property type="term" value="F:hexosyltransferase activity"/>
    <property type="evidence" value="ECO:0007669"/>
    <property type="project" value="TreeGrafter"/>
</dbReference>
<keyword evidence="1" id="KW-0328">Glycosyltransferase</keyword>
<comment type="caution">
    <text evidence="3">The sequence shown here is derived from an EMBL/GenBank/DDBJ whole genome shotgun (WGS) entry which is preliminary data.</text>
</comment>
<dbReference type="NCBIfam" id="TIGR00696">
    <property type="entry name" value="wecG_tagA_cpsF"/>
    <property type="match status" value="1"/>
</dbReference>
<proteinExistence type="predicted"/>
<gene>
    <name evidence="3" type="ORF">V2H45_07200</name>
</gene>
<dbReference type="InterPro" id="IPR004629">
    <property type="entry name" value="WecG_TagA_CpsF"/>
</dbReference>
<organism evidence="3 4">
    <name type="scientific">Tumidithrix elongata BACA0141</name>
    <dbReference type="NCBI Taxonomy" id="2716417"/>
    <lineage>
        <taxon>Bacteria</taxon>
        <taxon>Bacillati</taxon>
        <taxon>Cyanobacteriota</taxon>
        <taxon>Cyanophyceae</taxon>
        <taxon>Pseudanabaenales</taxon>
        <taxon>Pseudanabaenaceae</taxon>
        <taxon>Tumidithrix</taxon>
        <taxon>Tumidithrix elongata</taxon>
    </lineage>
</organism>
<dbReference type="Pfam" id="PF03808">
    <property type="entry name" value="Glyco_tran_WecG"/>
    <property type="match status" value="1"/>
</dbReference>
<dbReference type="AlphaFoldDB" id="A0AAW9PRC1"/>
<dbReference type="CDD" id="cd06533">
    <property type="entry name" value="Glyco_transf_WecG_TagA"/>
    <property type="match status" value="1"/>
</dbReference>
<evidence type="ECO:0000313" key="4">
    <source>
        <dbReference type="Proteomes" id="UP001333818"/>
    </source>
</evidence>
<dbReference type="PANTHER" id="PTHR34136:SF1">
    <property type="entry name" value="UDP-N-ACETYL-D-MANNOSAMINURONIC ACID TRANSFERASE"/>
    <property type="match status" value="1"/>
</dbReference>
<evidence type="ECO:0000313" key="3">
    <source>
        <dbReference type="EMBL" id="MEE3716527.1"/>
    </source>
</evidence>
<dbReference type="Proteomes" id="UP001333818">
    <property type="component" value="Unassembled WGS sequence"/>
</dbReference>
<dbReference type="EMBL" id="JAZBJZ010000021">
    <property type="protein sequence ID" value="MEE3716527.1"/>
    <property type="molecule type" value="Genomic_DNA"/>
</dbReference>
<keyword evidence="2" id="KW-0808">Transferase</keyword>
<evidence type="ECO:0000256" key="2">
    <source>
        <dbReference type="ARBA" id="ARBA00022679"/>
    </source>
</evidence>
<sequence length="245" mass="28076">MQQFSVLNLPVHIHSNYLNWLEQRLQQQQGTHVVTLNAEMAMQSRQNTELADVVGQAELVVPDGAGVVLFLRSQGQSVDRCPGIELAESIVQSSAQNQWQVFLIGGAEGVTETVAQKWQQKFENLAIAGTHHGYFDPSGEQWLCEQLQATQPHLILVGLGVPRQELWIKQHRHLCPQSVWIGVGGSFDIWAGLKTRAPHWLRDNNLEWVYRLYKEPWRWRRMLALPHFVWCVTWDSLGQKLSRSQ</sequence>
<accession>A0AAW9PRC1</accession>
<dbReference type="PANTHER" id="PTHR34136">
    <property type="match status" value="1"/>
</dbReference>
<reference evidence="3" key="1">
    <citation type="submission" date="2024-01" db="EMBL/GenBank/DDBJ databases">
        <title>Bank of Algae and Cyanobacteria of the Azores (BACA) strain genomes.</title>
        <authorList>
            <person name="Luz R."/>
            <person name="Cordeiro R."/>
            <person name="Fonseca A."/>
            <person name="Goncalves V."/>
        </authorList>
    </citation>
    <scope>NUCLEOTIDE SEQUENCE</scope>
    <source>
        <strain evidence="3">BACA0141</strain>
    </source>
</reference>
<name>A0AAW9PRC1_9CYAN</name>
<evidence type="ECO:0000256" key="1">
    <source>
        <dbReference type="ARBA" id="ARBA00022676"/>
    </source>
</evidence>
<keyword evidence="4" id="KW-1185">Reference proteome</keyword>
<dbReference type="RefSeq" id="WP_330482956.1">
    <property type="nucleotide sequence ID" value="NZ_JAZBJZ010000021.1"/>
</dbReference>
<protein>
    <submittedName>
        <fullName evidence="3">WecB/TagA/CpsF family glycosyltransferase</fullName>
    </submittedName>
</protein>